<dbReference type="PANTHER" id="PTHR34700:SF4">
    <property type="entry name" value="PHAGE-LIKE ELEMENT PBSX PROTEIN XKDP"/>
    <property type="match status" value="1"/>
</dbReference>
<dbReference type="AlphaFoldDB" id="A0A0F9D8Q1"/>
<feature type="domain" description="LysM" evidence="2">
    <location>
        <begin position="257"/>
        <end position="308"/>
    </location>
</feature>
<feature type="region of interest" description="Disordered" evidence="1">
    <location>
        <begin position="222"/>
        <end position="241"/>
    </location>
</feature>
<gene>
    <name evidence="3" type="ORF">LCGC14_2575620</name>
</gene>
<dbReference type="PROSITE" id="PS51782">
    <property type="entry name" value="LYSM"/>
    <property type="match status" value="1"/>
</dbReference>
<dbReference type="PANTHER" id="PTHR34700">
    <property type="entry name" value="POTASSIUM BINDING PROTEIN KBP"/>
    <property type="match status" value="1"/>
</dbReference>
<name>A0A0F9D8Q1_9ZZZZ</name>
<dbReference type="InterPro" id="IPR018392">
    <property type="entry name" value="LysM"/>
</dbReference>
<dbReference type="CDD" id="cd00118">
    <property type="entry name" value="LysM"/>
    <property type="match status" value="1"/>
</dbReference>
<sequence length="311" mass="34433">MGGCQEEEKGAAAPKQAVVNLLEAVRTGDKDLFWANLQAEDKEFAEAMFEGMSAVNDLFVHMEEVYGPEAMKPRPGGSYRRMPDPRKAAERLKVEIDGDTAVAEVADDPATVAYDRLALPLIRKNGRWFVDWDELVSLPSFLEGLPEDGQRRIHQCLAEFREAAIKGRRLTAAACRDAREKVGKRGYTVERILAEMKPARTKEGGDSNLKVWVDGELVTPKLRPRTADPRGARERPTRTLASRKIASAPGGATPGAKTYTVRPGDTLIGIARQVYGPDQGQRYRRIFQANRDKLSSPDKLAVGVNLRIPPR</sequence>
<accession>A0A0F9D8Q1</accession>
<dbReference type="Gene3D" id="3.10.350.10">
    <property type="entry name" value="LysM domain"/>
    <property type="match status" value="1"/>
</dbReference>
<evidence type="ECO:0000256" key="1">
    <source>
        <dbReference type="SAM" id="MobiDB-lite"/>
    </source>
</evidence>
<evidence type="ECO:0000259" key="2">
    <source>
        <dbReference type="PROSITE" id="PS51782"/>
    </source>
</evidence>
<dbReference type="Pfam" id="PF01476">
    <property type="entry name" value="LysM"/>
    <property type="match status" value="1"/>
</dbReference>
<organism evidence="3">
    <name type="scientific">marine sediment metagenome</name>
    <dbReference type="NCBI Taxonomy" id="412755"/>
    <lineage>
        <taxon>unclassified sequences</taxon>
        <taxon>metagenomes</taxon>
        <taxon>ecological metagenomes</taxon>
    </lineage>
</organism>
<proteinExistence type="predicted"/>
<dbReference type="InterPro" id="IPR036779">
    <property type="entry name" value="LysM_dom_sf"/>
</dbReference>
<evidence type="ECO:0000313" key="3">
    <source>
        <dbReference type="EMBL" id="KKL08463.1"/>
    </source>
</evidence>
<protein>
    <recommendedName>
        <fullName evidence="2">LysM domain-containing protein</fullName>
    </recommendedName>
</protein>
<dbReference type="InterPro" id="IPR052196">
    <property type="entry name" value="Bact_Kbp"/>
</dbReference>
<comment type="caution">
    <text evidence="3">The sequence shown here is derived from an EMBL/GenBank/DDBJ whole genome shotgun (WGS) entry which is preliminary data.</text>
</comment>
<dbReference type="SUPFAM" id="SSF54106">
    <property type="entry name" value="LysM domain"/>
    <property type="match status" value="1"/>
</dbReference>
<reference evidence="3" key="1">
    <citation type="journal article" date="2015" name="Nature">
        <title>Complex archaea that bridge the gap between prokaryotes and eukaryotes.</title>
        <authorList>
            <person name="Spang A."/>
            <person name="Saw J.H."/>
            <person name="Jorgensen S.L."/>
            <person name="Zaremba-Niedzwiedzka K."/>
            <person name="Martijn J."/>
            <person name="Lind A.E."/>
            <person name="van Eijk R."/>
            <person name="Schleper C."/>
            <person name="Guy L."/>
            <person name="Ettema T.J."/>
        </authorList>
    </citation>
    <scope>NUCLEOTIDE SEQUENCE</scope>
</reference>
<dbReference type="EMBL" id="LAZR01042869">
    <property type="protein sequence ID" value="KKL08463.1"/>
    <property type="molecule type" value="Genomic_DNA"/>
</dbReference>
<dbReference type="SMART" id="SM00257">
    <property type="entry name" value="LysM"/>
    <property type="match status" value="1"/>
</dbReference>
<feature type="compositionally biased region" description="Basic and acidic residues" evidence="1">
    <location>
        <begin position="225"/>
        <end position="237"/>
    </location>
</feature>